<keyword evidence="4" id="KW-1185">Reference proteome</keyword>
<reference evidence="3 4" key="1">
    <citation type="submission" date="2018-06" db="EMBL/GenBank/DDBJ databases">
        <title>Paenibacillus imtechensis sp. nov.</title>
        <authorList>
            <person name="Pinnaka A.K."/>
            <person name="Singh H."/>
            <person name="Kaur M."/>
        </authorList>
    </citation>
    <scope>NUCLEOTIDE SEQUENCE [LARGE SCALE GENOMIC DNA]</scope>
    <source>
        <strain evidence="3 4">SMB1</strain>
    </source>
</reference>
<keyword evidence="2" id="KW-0732">Signal</keyword>
<dbReference type="PROSITE" id="PS51257">
    <property type="entry name" value="PROKAR_LIPOPROTEIN"/>
    <property type="match status" value="1"/>
</dbReference>
<feature type="chain" id="PRO_5016062029" evidence="2">
    <location>
        <begin position="25"/>
        <end position="289"/>
    </location>
</feature>
<evidence type="ECO:0000313" key="3">
    <source>
        <dbReference type="EMBL" id="PZD95280.1"/>
    </source>
</evidence>
<protein>
    <submittedName>
        <fullName evidence="3">Uncharacterized protein</fullName>
    </submittedName>
</protein>
<dbReference type="OrthoDB" id="2599765at2"/>
<evidence type="ECO:0000256" key="2">
    <source>
        <dbReference type="SAM" id="SignalP"/>
    </source>
</evidence>
<proteinExistence type="predicted"/>
<evidence type="ECO:0000313" key="4">
    <source>
        <dbReference type="Proteomes" id="UP000249522"/>
    </source>
</evidence>
<dbReference type="AlphaFoldDB" id="A0A2W1LAW6"/>
<feature type="region of interest" description="Disordered" evidence="1">
    <location>
        <begin position="38"/>
        <end position="80"/>
    </location>
</feature>
<evidence type="ECO:0000256" key="1">
    <source>
        <dbReference type="SAM" id="MobiDB-lite"/>
    </source>
</evidence>
<sequence>MLNCKKGRLAVLILASSVMLTACGDYGGTVRMTTTVQETETNQPAPARPDENHNAGNTGDMINSSHASSGGAGESDGNSPIVSLPEKDVYLYPAAENTALLQIGNKQQEMDWMYSNPRMVMPILHMHDYDRDGTEELAAVMQVGSGTGLAIDELHIVEYADAEGEADKPFIDHLFQEEDYLAQLRSVLQFETFVRDDELFGRITVDGEPYEVSLKTFAETFGEMNIQEQIGFGAIVYFRPKGEELSLSAAVGLIIDGVAEPQYFGEVEAGVQYSSGAFKLSKLRFETQE</sequence>
<comment type="caution">
    <text evidence="3">The sequence shown here is derived from an EMBL/GenBank/DDBJ whole genome shotgun (WGS) entry which is preliminary data.</text>
</comment>
<feature type="signal peptide" evidence="2">
    <location>
        <begin position="1"/>
        <end position="24"/>
    </location>
</feature>
<gene>
    <name evidence="3" type="ORF">DNH61_12055</name>
</gene>
<organism evidence="3 4">
    <name type="scientific">Paenibacillus sambharensis</name>
    <dbReference type="NCBI Taxonomy" id="1803190"/>
    <lineage>
        <taxon>Bacteria</taxon>
        <taxon>Bacillati</taxon>
        <taxon>Bacillota</taxon>
        <taxon>Bacilli</taxon>
        <taxon>Bacillales</taxon>
        <taxon>Paenibacillaceae</taxon>
        <taxon>Paenibacillus</taxon>
    </lineage>
</organism>
<feature type="compositionally biased region" description="Low complexity" evidence="1">
    <location>
        <begin position="63"/>
        <end position="79"/>
    </location>
</feature>
<dbReference type="EMBL" id="QKRB01000044">
    <property type="protein sequence ID" value="PZD95280.1"/>
    <property type="molecule type" value="Genomic_DNA"/>
</dbReference>
<dbReference type="Proteomes" id="UP000249522">
    <property type="component" value="Unassembled WGS sequence"/>
</dbReference>
<name>A0A2W1LAW6_9BACL</name>
<accession>A0A2W1LAW6</accession>
<dbReference type="RefSeq" id="WP_111146909.1">
    <property type="nucleotide sequence ID" value="NZ_QKRB01000044.1"/>
</dbReference>